<name>A0AAW2Z4X4_9EUKA</name>
<comment type="caution">
    <text evidence="2">The sequence shown here is derived from an EMBL/GenBank/DDBJ whole genome shotgun (WGS) entry which is preliminary data.</text>
</comment>
<keyword evidence="1" id="KW-0472">Membrane</keyword>
<reference evidence="2 3" key="1">
    <citation type="submission" date="2024-03" db="EMBL/GenBank/DDBJ databases">
        <title>The Acrasis kona genome and developmental transcriptomes reveal deep origins of eukaryotic multicellular pathways.</title>
        <authorList>
            <person name="Sheikh S."/>
            <person name="Fu C.-J."/>
            <person name="Brown M.W."/>
            <person name="Baldauf S.L."/>
        </authorList>
    </citation>
    <scope>NUCLEOTIDE SEQUENCE [LARGE SCALE GENOMIC DNA]</scope>
    <source>
        <strain evidence="2 3">ATCC MYA-3509</strain>
    </source>
</reference>
<keyword evidence="1" id="KW-0812">Transmembrane</keyword>
<accession>A0AAW2Z4X4</accession>
<evidence type="ECO:0000313" key="2">
    <source>
        <dbReference type="EMBL" id="KAL0484288.1"/>
    </source>
</evidence>
<dbReference type="AlphaFoldDB" id="A0AAW2Z4X4"/>
<keyword evidence="3" id="KW-1185">Reference proteome</keyword>
<dbReference type="Proteomes" id="UP001431209">
    <property type="component" value="Unassembled WGS sequence"/>
</dbReference>
<evidence type="ECO:0000313" key="3">
    <source>
        <dbReference type="Proteomes" id="UP001431209"/>
    </source>
</evidence>
<sequence>MYNQQQFQQQQYYANSVGSSKNKATFLMFGLILSILCPFLVPIYFYWRSTGQPIEGMGGGSFSFTLLSVVIIFTLTLLLWIPGVIAALVYANYVGLPIANRYFGSY</sequence>
<feature type="transmembrane region" description="Helical" evidence="1">
    <location>
        <begin position="67"/>
        <end position="91"/>
    </location>
</feature>
<protein>
    <submittedName>
        <fullName evidence="2">Prss57</fullName>
    </submittedName>
</protein>
<keyword evidence="1" id="KW-1133">Transmembrane helix</keyword>
<dbReference type="EMBL" id="JAOPGA020001032">
    <property type="protein sequence ID" value="KAL0484288.1"/>
    <property type="molecule type" value="Genomic_DNA"/>
</dbReference>
<organism evidence="2 3">
    <name type="scientific">Acrasis kona</name>
    <dbReference type="NCBI Taxonomy" id="1008807"/>
    <lineage>
        <taxon>Eukaryota</taxon>
        <taxon>Discoba</taxon>
        <taxon>Heterolobosea</taxon>
        <taxon>Tetramitia</taxon>
        <taxon>Eutetramitia</taxon>
        <taxon>Acrasidae</taxon>
        <taxon>Acrasis</taxon>
    </lineage>
</organism>
<gene>
    <name evidence="2" type="ORF">AKO1_004807</name>
</gene>
<evidence type="ECO:0000256" key="1">
    <source>
        <dbReference type="SAM" id="Phobius"/>
    </source>
</evidence>
<feature type="transmembrane region" description="Helical" evidence="1">
    <location>
        <begin position="26"/>
        <end position="47"/>
    </location>
</feature>
<proteinExistence type="predicted"/>